<comment type="caution">
    <text evidence="6">The sequence shown here is derived from an EMBL/GenBank/DDBJ whole genome shotgun (WGS) entry which is preliminary data.</text>
</comment>
<feature type="domain" description="Cytochrome c" evidence="5">
    <location>
        <begin position="51"/>
        <end position="161"/>
    </location>
</feature>
<dbReference type="EMBL" id="JACNFK010000014">
    <property type="protein sequence ID" value="MBC8518988.1"/>
    <property type="molecule type" value="Genomic_DNA"/>
</dbReference>
<dbReference type="Gene3D" id="1.10.760.10">
    <property type="entry name" value="Cytochrome c-like domain"/>
    <property type="match status" value="2"/>
</dbReference>
<dbReference type="InterPro" id="IPR036909">
    <property type="entry name" value="Cyt_c-like_dom_sf"/>
</dbReference>
<dbReference type="SUPFAM" id="SSF46626">
    <property type="entry name" value="Cytochrome c"/>
    <property type="match status" value="2"/>
</dbReference>
<dbReference type="PANTHER" id="PTHR33546:SF1">
    <property type="entry name" value="LARGE, MULTIFUNCTIONAL SECRETED PROTEIN"/>
    <property type="match status" value="1"/>
</dbReference>
<evidence type="ECO:0000256" key="3">
    <source>
        <dbReference type="ARBA" id="ARBA00023004"/>
    </source>
</evidence>
<dbReference type="GO" id="GO:0009055">
    <property type="term" value="F:electron transfer activity"/>
    <property type="evidence" value="ECO:0007669"/>
    <property type="project" value="InterPro"/>
</dbReference>
<protein>
    <submittedName>
        <fullName evidence="6">C-type cytochrome</fullName>
    </submittedName>
</protein>
<reference evidence="6 7" key="1">
    <citation type="submission" date="2020-08" db="EMBL/GenBank/DDBJ databases">
        <title>Bridging the membrane lipid divide: bacteria of the FCB group superphylum have the potential to synthesize archaeal ether lipids.</title>
        <authorList>
            <person name="Villanueva L."/>
            <person name="Von Meijenfeldt F.A.B."/>
            <person name="Westbye A.B."/>
            <person name="Yadav S."/>
            <person name="Hopmans E.C."/>
            <person name="Dutilh B.E."/>
            <person name="Sinninghe Damste J.S."/>
        </authorList>
    </citation>
    <scope>NUCLEOTIDE SEQUENCE [LARGE SCALE GENOMIC DNA]</scope>
    <source>
        <strain evidence="6">NIOZ-UU100</strain>
    </source>
</reference>
<evidence type="ECO:0000256" key="1">
    <source>
        <dbReference type="ARBA" id="ARBA00022617"/>
    </source>
</evidence>
<dbReference type="PROSITE" id="PS51007">
    <property type="entry name" value="CYTC"/>
    <property type="match status" value="2"/>
</dbReference>
<sequence>MSQSNQVLPKILAFSVGLVLLFTFVANILPQVEGEAPVDKKVDLGALTMDGFVSMGEELFKGKGTCTLCHNNLGRAPDILALNMVETAAERLKDERYQGKSTDSASYFMESMVDPSIYVVASFGKKGSNDTESPMPAVNKAPINLSAIEMDAVIAFMQAKDGGEVTVELPTEAPVVDESAVTGGGAPAPAATGEEAVGKYGCAACHVINGSGGDLGPDLTGLGSRQNVLVIQQSIVDPNAVIADGFAQGLMPADFGDKMTVKELSMIVELLQGQ</sequence>
<dbReference type="Pfam" id="PF00034">
    <property type="entry name" value="Cytochrom_C"/>
    <property type="match status" value="1"/>
</dbReference>
<dbReference type="GO" id="GO:0046872">
    <property type="term" value="F:metal ion binding"/>
    <property type="evidence" value="ECO:0007669"/>
    <property type="project" value="UniProtKB-KW"/>
</dbReference>
<dbReference type="InterPro" id="IPR009056">
    <property type="entry name" value="Cyt_c-like_dom"/>
</dbReference>
<dbReference type="PANTHER" id="PTHR33546">
    <property type="entry name" value="LARGE, MULTIFUNCTIONAL SECRETED PROTEIN-RELATED"/>
    <property type="match status" value="1"/>
</dbReference>
<evidence type="ECO:0000256" key="2">
    <source>
        <dbReference type="ARBA" id="ARBA00022723"/>
    </source>
</evidence>
<accession>A0A8J6TS00</accession>
<dbReference type="GO" id="GO:0020037">
    <property type="term" value="F:heme binding"/>
    <property type="evidence" value="ECO:0007669"/>
    <property type="project" value="InterPro"/>
</dbReference>
<evidence type="ECO:0000259" key="5">
    <source>
        <dbReference type="PROSITE" id="PS51007"/>
    </source>
</evidence>
<proteinExistence type="predicted"/>
<feature type="domain" description="Cytochrome c" evidence="5">
    <location>
        <begin position="188"/>
        <end position="274"/>
    </location>
</feature>
<evidence type="ECO:0000313" key="6">
    <source>
        <dbReference type="EMBL" id="MBC8518988.1"/>
    </source>
</evidence>
<keyword evidence="3 4" id="KW-0408">Iron</keyword>
<organism evidence="6 7">
    <name type="scientific">Candidatus Thiopontia autotrophica</name>
    <dbReference type="NCBI Taxonomy" id="2841688"/>
    <lineage>
        <taxon>Bacteria</taxon>
        <taxon>Pseudomonadati</taxon>
        <taxon>Pseudomonadota</taxon>
        <taxon>Gammaproteobacteria</taxon>
        <taxon>Candidatus Thiopontia</taxon>
    </lineage>
</organism>
<evidence type="ECO:0000256" key="4">
    <source>
        <dbReference type="PROSITE-ProRule" id="PRU00433"/>
    </source>
</evidence>
<dbReference type="AlphaFoldDB" id="A0A8J6TS00"/>
<keyword evidence="2 4" id="KW-0479">Metal-binding</keyword>
<keyword evidence="1 4" id="KW-0349">Heme</keyword>
<evidence type="ECO:0000313" key="7">
    <source>
        <dbReference type="Proteomes" id="UP000654401"/>
    </source>
</evidence>
<gene>
    <name evidence="6" type="ORF">H8D24_01080</name>
</gene>
<dbReference type="Proteomes" id="UP000654401">
    <property type="component" value="Unassembled WGS sequence"/>
</dbReference>
<name>A0A8J6TS00_9GAMM</name>